<dbReference type="OrthoDB" id="9790785at2"/>
<dbReference type="EMBL" id="CP024201">
    <property type="protein sequence ID" value="ATQ43271.1"/>
    <property type="molecule type" value="Genomic_DNA"/>
</dbReference>
<dbReference type="Pfam" id="PF00106">
    <property type="entry name" value="adh_short"/>
    <property type="match status" value="1"/>
</dbReference>
<dbReference type="InterPro" id="IPR002347">
    <property type="entry name" value="SDR_fam"/>
</dbReference>
<gene>
    <name evidence="3" type="ORF">CSW64_13005</name>
</gene>
<dbReference type="InterPro" id="IPR036291">
    <property type="entry name" value="NAD(P)-bd_dom_sf"/>
</dbReference>
<keyword evidence="2" id="KW-0560">Oxidoreductase</keyword>
<dbReference type="KEGG" id="cmb:CSW64_13005"/>
<keyword evidence="4" id="KW-1185">Reference proteome</keyword>
<evidence type="ECO:0000313" key="3">
    <source>
        <dbReference type="EMBL" id="ATQ43271.1"/>
    </source>
</evidence>
<dbReference type="Proteomes" id="UP000228945">
    <property type="component" value="Chromosome"/>
</dbReference>
<reference evidence="3 4" key="1">
    <citation type="submission" date="2017-10" db="EMBL/GenBank/DDBJ databases">
        <title>Genome sequence of Caulobacter mirabilis FWC38.</title>
        <authorList>
            <person name="Fiebig A."/>
            <person name="Crosson S."/>
        </authorList>
    </citation>
    <scope>NUCLEOTIDE SEQUENCE [LARGE SCALE GENOMIC DNA]</scope>
    <source>
        <strain evidence="3 4">FWC 38</strain>
    </source>
</reference>
<organism evidence="3 4">
    <name type="scientific">Caulobacter mirabilis</name>
    <dbReference type="NCBI Taxonomy" id="69666"/>
    <lineage>
        <taxon>Bacteria</taxon>
        <taxon>Pseudomonadati</taxon>
        <taxon>Pseudomonadota</taxon>
        <taxon>Alphaproteobacteria</taxon>
        <taxon>Caulobacterales</taxon>
        <taxon>Caulobacteraceae</taxon>
        <taxon>Caulobacter</taxon>
    </lineage>
</organism>
<dbReference type="PRINTS" id="PR00081">
    <property type="entry name" value="GDHRDH"/>
</dbReference>
<evidence type="ECO:0000313" key="4">
    <source>
        <dbReference type="Proteomes" id="UP000228945"/>
    </source>
</evidence>
<dbReference type="RefSeq" id="WP_099622522.1">
    <property type="nucleotide sequence ID" value="NZ_CP024201.1"/>
</dbReference>
<dbReference type="GO" id="GO:0016491">
    <property type="term" value="F:oxidoreductase activity"/>
    <property type="evidence" value="ECO:0007669"/>
    <property type="project" value="UniProtKB-KW"/>
</dbReference>
<name>A0A2D2AZ70_9CAUL</name>
<evidence type="ECO:0000256" key="2">
    <source>
        <dbReference type="ARBA" id="ARBA00023002"/>
    </source>
</evidence>
<dbReference type="PANTHER" id="PTHR43669:SF3">
    <property type="entry name" value="ALCOHOL DEHYDROGENASE, PUTATIVE (AFU_ORTHOLOGUE AFUA_3G03445)-RELATED"/>
    <property type="match status" value="1"/>
</dbReference>
<evidence type="ECO:0000256" key="1">
    <source>
        <dbReference type="ARBA" id="ARBA00006484"/>
    </source>
</evidence>
<sequence length="247" mass="26446">MDSKPLNNRIALVTGATRGIGQAAALGLARAGAHVIALGRTQGGLEALDDQIFAETGAHATLVPMDLKQPETLDALGATIHERWGRLDIVVHAAAVLGGISPTGHIDPKRWDETLTVNLTATWRLIRALEPLLKASDAGRAIFLTTGRVVRPKAFWGPYAATKAGMEALVRCWADEVEHTPVRAVLLDPNQMRTRMRAEAYPGEDPMTLPEPAEIAPLVVQLAQATDLGLPDRPVVFSDWKAAGGKL</sequence>
<accession>A0A2D2AZ70</accession>
<proteinExistence type="inferred from homology"/>
<dbReference type="Gene3D" id="3.40.50.720">
    <property type="entry name" value="NAD(P)-binding Rossmann-like Domain"/>
    <property type="match status" value="1"/>
</dbReference>
<protein>
    <submittedName>
        <fullName evidence="3">Oxidoreductase</fullName>
    </submittedName>
</protein>
<dbReference type="SUPFAM" id="SSF51735">
    <property type="entry name" value="NAD(P)-binding Rossmann-fold domains"/>
    <property type="match status" value="1"/>
</dbReference>
<dbReference type="AlphaFoldDB" id="A0A2D2AZ70"/>
<dbReference type="PANTHER" id="PTHR43669">
    <property type="entry name" value="5-KETO-D-GLUCONATE 5-REDUCTASE"/>
    <property type="match status" value="1"/>
</dbReference>
<comment type="similarity">
    <text evidence="1">Belongs to the short-chain dehydrogenases/reductases (SDR) family.</text>
</comment>